<dbReference type="GO" id="GO:0005829">
    <property type="term" value="C:cytosol"/>
    <property type="evidence" value="ECO:0007669"/>
    <property type="project" value="TreeGrafter"/>
</dbReference>
<gene>
    <name evidence="1" type="primary">rlmJ</name>
    <name evidence="2" type="ORF">NCTC13294_01077</name>
</gene>
<organism evidence="2 3">
    <name type="scientific">Cardiobacterium valvarum</name>
    <dbReference type="NCBI Taxonomy" id="194702"/>
    <lineage>
        <taxon>Bacteria</taxon>
        <taxon>Pseudomonadati</taxon>
        <taxon>Pseudomonadota</taxon>
        <taxon>Gammaproteobacteria</taxon>
        <taxon>Cardiobacteriales</taxon>
        <taxon>Cardiobacteriaceae</taxon>
        <taxon>Cardiobacterium</taxon>
    </lineage>
</organism>
<accession>A0A381E5W9</accession>
<dbReference type="InterPro" id="IPR029063">
    <property type="entry name" value="SAM-dependent_MTases_sf"/>
</dbReference>
<protein>
    <recommendedName>
        <fullName evidence="1">Ribosomal RNA large subunit methyltransferase J</fullName>
        <ecNumber evidence="1">2.1.1.266</ecNumber>
    </recommendedName>
    <alternativeName>
        <fullName evidence="1">23S rRNA (adenine(2030)-N6)-methyltransferase</fullName>
    </alternativeName>
    <alternativeName>
        <fullName evidence="1">23S rRNA m6A2030 methyltransferase</fullName>
    </alternativeName>
</protein>
<comment type="similarity">
    <text evidence="1">Belongs to the RlmJ family.</text>
</comment>
<keyword evidence="1" id="KW-0949">S-adenosyl-L-methionine</keyword>
<keyword evidence="1" id="KW-0698">rRNA processing</keyword>
<feature type="binding site" evidence="1">
    <location>
        <position position="165"/>
    </location>
    <ligand>
        <name>S-adenosyl-L-methionine</name>
        <dbReference type="ChEBI" id="CHEBI:59789"/>
    </ligand>
</feature>
<feature type="binding site" evidence="1">
    <location>
        <position position="98"/>
    </location>
    <ligand>
        <name>S-adenosyl-L-methionine</name>
        <dbReference type="ChEBI" id="CHEBI:59789"/>
    </ligand>
</feature>
<feature type="binding site" evidence="1">
    <location>
        <position position="116"/>
    </location>
    <ligand>
        <name>S-adenosyl-L-methionine</name>
        <dbReference type="ChEBI" id="CHEBI:59789"/>
    </ligand>
</feature>
<feature type="binding site" evidence="1">
    <location>
        <begin position="144"/>
        <end position="145"/>
    </location>
    <ligand>
        <name>S-adenosyl-L-methionine</name>
        <dbReference type="ChEBI" id="CHEBI:59789"/>
    </ligand>
</feature>
<comment type="subunit">
    <text evidence="1">Monomer.</text>
</comment>
<reference evidence="2 3" key="1">
    <citation type="submission" date="2018-06" db="EMBL/GenBank/DDBJ databases">
        <authorList>
            <consortium name="Pathogen Informatics"/>
            <person name="Doyle S."/>
        </authorList>
    </citation>
    <scope>NUCLEOTIDE SEQUENCE [LARGE SCALE GENOMIC DNA]</scope>
    <source>
        <strain evidence="2 3">NCTC13294</strain>
    </source>
</reference>
<dbReference type="HAMAP" id="MF_00934">
    <property type="entry name" value="23SrRNA_methyltr_J"/>
    <property type="match status" value="1"/>
</dbReference>
<dbReference type="PANTHER" id="PTHR37426">
    <property type="entry name" value="RIBOSOMAL RNA LARGE SUBUNIT METHYLTRANSFERASE J"/>
    <property type="match status" value="1"/>
</dbReference>
<dbReference type="OrthoDB" id="9791274at2"/>
<feature type="binding site" evidence="1">
    <location>
        <position position="19"/>
    </location>
    <ligand>
        <name>S-adenosyl-L-methionine</name>
        <dbReference type="ChEBI" id="CHEBI:59789"/>
    </ligand>
</feature>
<dbReference type="GO" id="GO:0003723">
    <property type="term" value="F:RNA binding"/>
    <property type="evidence" value="ECO:0007669"/>
    <property type="project" value="UniProtKB-UniRule"/>
</dbReference>
<dbReference type="AlphaFoldDB" id="A0A381E5W9"/>
<evidence type="ECO:0000313" key="2">
    <source>
        <dbReference type="EMBL" id="SUX21717.1"/>
    </source>
</evidence>
<evidence type="ECO:0000256" key="1">
    <source>
        <dbReference type="HAMAP-Rule" id="MF_00934"/>
    </source>
</evidence>
<keyword evidence="1" id="KW-0694">RNA-binding</keyword>
<dbReference type="PANTHER" id="PTHR37426:SF1">
    <property type="entry name" value="RIBOSOMAL RNA LARGE SUBUNIT METHYLTRANSFERASE J"/>
    <property type="match status" value="1"/>
</dbReference>
<keyword evidence="1" id="KW-0808">Transferase</keyword>
<dbReference type="GO" id="GO:0070475">
    <property type="term" value="P:rRNA base methylation"/>
    <property type="evidence" value="ECO:0007669"/>
    <property type="project" value="UniProtKB-UniRule"/>
</dbReference>
<dbReference type="EMBL" id="UFUW01000001">
    <property type="protein sequence ID" value="SUX21717.1"/>
    <property type="molecule type" value="Genomic_DNA"/>
</dbReference>
<dbReference type="Proteomes" id="UP000254572">
    <property type="component" value="Unassembled WGS sequence"/>
</dbReference>
<evidence type="ECO:0000313" key="3">
    <source>
        <dbReference type="Proteomes" id="UP000254572"/>
    </source>
</evidence>
<comment type="function">
    <text evidence="1">Specifically methylates the adenine in position 2030 of 23S rRNA.</text>
</comment>
<dbReference type="GO" id="GO:0036307">
    <property type="term" value="F:23S rRNA (adenine(2030)-N(6))-methyltransferase activity"/>
    <property type="evidence" value="ECO:0007669"/>
    <property type="project" value="UniProtKB-UniRule"/>
</dbReference>
<dbReference type="SUPFAM" id="SSF53335">
    <property type="entry name" value="S-adenosyl-L-methionine-dependent methyltransferases"/>
    <property type="match status" value="1"/>
</dbReference>
<comment type="catalytic activity">
    <reaction evidence="1">
        <text>adenosine(2030) in 23S rRNA + S-adenosyl-L-methionine = N(6)-methyladenosine(2030) in 23S rRNA + S-adenosyl-L-homocysteine + H(+)</text>
        <dbReference type="Rhea" id="RHEA:43736"/>
        <dbReference type="Rhea" id="RHEA-COMP:10668"/>
        <dbReference type="Rhea" id="RHEA-COMP:10669"/>
        <dbReference type="ChEBI" id="CHEBI:15378"/>
        <dbReference type="ChEBI" id="CHEBI:57856"/>
        <dbReference type="ChEBI" id="CHEBI:59789"/>
        <dbReference type="ChEBI" id="CHEBI:74411"/>
        <dbReference type="ChEBI" id="CHEBI:74449"/>
        <dbReference type="EC" id="2.1.1.266"/>
    </reaction>
</comment>
<dbReference type="InterPro" id="IPR007473">
    <property type="entry name" value="RlmJ"/>
</dbReference>
<name>A0A381E5W9_9GAMM</name>
<feature type="site" description="Interaction with substrate rRNA" evidence="1">
    <location>
        <position position="4"/>
    </location>
</feature>
<feature type="binding site" evidence="1">
    <location>
        <position position="42"/>
    </location>
    <ligand>
        <name>S-adenosyl-L-methionine</name>
        <dbReference type="ChEBI" id="CHEBI:59789"/>
    </ligand>
</feature>
<sequence>MLSYRHAYHAGNHADLLKHYLLSRVLAYYNGKQKPYDYIDTHAGAGQYDLSGDYAQKNREYDSGFTRLLAATDLPAALAAWRDELRALLPAADTYPGSALIAAKTLPPPGKLHLYELHPADYQALQDNLRPLRLGRCLHVAQSDGFAGLIARLPPPSRRAVILIDPPYEQKSDYQTVLDTLAAAHKRFADGCYLIWYPCIARAESRRFPAALRARFPHDYLRTELHVCPARDDYGMHGSGLFLINPPYTLPVELATTLPALQRLCAADGDGSIVLEADIR</sequence>
<proteinExistence type="inferred from homology"/>
<keyword evidence="1" id="KW-0489">Methyltransferase</keyword>
<dbReference type="EC" id="2.1.1.266" evidence="1"/>
<keyword evidence="3" id="KW-1185">Reference proteome</keyword>
<dbReference type="Gene3D" id="3.40.50.150">
    <property type="entry name" value="Vaccinia Virus protein VP39"/>
    <property type="match status" value="1"/>
</dbReference>
<dbReference type="RefSeq" id="WP_115611408.1">
    <property type="nucleotide sequence ID" value="NZ_JBHLZC010000001.1"/>
</dbReference>
<dbReference type="Pfam" id="PF04378">
    <property type="entry name" value="RsmJ"/>
    <property type="match status" value="1"/>
</dbReference>
<feature type="active site" description="Proton acceptor" evidence="1">
    <location>
        <position position="165"/>
    </location>
</feature>